<dbReference type="PANTHER" id="PTHR30146:SF148">
    <property type="entry name" value="HTH-TYPE TRANSCRIPTIONAL REPRESSOR PURR-RELATED"/>
    <property type="match status" value="1"/>
</dbReference>
<evidence type="ECO:0000313" key="7">
    <source>
        <dbReference type="EMBL" id="OJG11712.1"/>
    </source>
</evidence>
<dbReference type="InterPro" id="IPR046335">
    <property type="entry name" value="LacI/GalR-like_sensor"/>
</dbReference>
<dbReference type="SUPFAM" id="SSF47413">
    <property type="entry name" value="lambda repressor-like DNA-binding domains"/>
    <property type="match status" value="1"/>
</dbReference>
<evidence type="ECO:0000256" key="4">
    <source>
        <dbReference type="ARBA" id="ARBA00023163"/>
    </source>
</evidence>
<dbReference type="Gene3D" id="1.10.260.40">
    <property type="entry name" value="lambda repressor-like DNA-binding domains"/>
    <property type="match status" value="1"/>
</dbReference>
<dbReference type="CDD" id="cd01392">
    <property type="entry name" value="HTH_LacI"/>
    <property type="match status" value="1"/>
</dbReference>
<reference evidence="7 8" key="1">
    <citation type="submission" date="2014-12" db="EMBL/GenBank/DDBJ databases">
        <title>Draft genome sequences of 29 type strains of Enterococci.</title>
        <authorList>
            <person name="Zhong Z."/>
            <person name="Sun Z."/>
            <person name="Liu W."/>
            <person name="Zhang W."/>
            <person name="Zhang H."/>
        </authorList>
    </citation>
    <scope>NUCLEOTIDE SEQUENCE [LARGE SCALE GENOMIC DNA]</scope>
    <source>
        <strain evidence="7 8">DSM 17690</strain>
    </source>
</reference>
<dbReference type="GO" id="GO:0000976">
    <property type="term" value="F:transcription cis-regulatory region binding"/>
    <property type="evidence" value="ECO:0007669"/>
    <property type="project" value="TreeGrafter"/>
</dbReference>
<evidence type="ECO:0000313" key="8">
    <source>
        <dbReference type="Proteomes" id="UP000182149"/>
    </source>
</evidence>
<feature type="domain" description="HTH lacI-type" evidence="5">
    <location>
        <begin position="7"/>
        <end position="61"/>
    </location>
</feature>
<evidence type="ECO:0000259" key="6">
    <source>
        <dbReference type="PROSITE" id="PS50943"/>
    </source>
</evidence>
<evidence type="ECO:0000256" key="1">
    <source>
        <dbReference type="ARBA" id="ARBA00022491"/>
    </source>
</evidence>
<dbReference type="SMART" id="SM00354">
    <property type="entry name" value="HTH_LACI"/>
    <property type="match status" value="1"/>
</dbReference>
<keyword evidence="3" id="KW-0238">DNA-binding</keyword>
<dbReference type="STRING" id="328396.RU93_GL000945"/>
<evidence type="ECO:0000256" key="2">
    <source>
        <dbReference type="ARBA" id="ARBA00023015"/>
    </source>
</evidence>
<dbReference type="GO" id="GO:0003700">
    <property type="term" value="F:DNA-binding transcription factor activity"/>
    <property type="evidence" value="ECO:0007669"/>
    <property type="project" value="TreeGrafter"/>
</dbReference>
<dbReference type="InterPro" id="IPR000843">
    <property type="entry name" value="HTH_LacI"/>
</dbReference>
<feature type="domain" description="HTH cro/C1-type" evidence="6">
    <location>
        <begin position="6"/>
        <end position="51"/>
    </location>
</feature>
<keyword evidence="8" id="KW-1185">Reference proteome</keyword>
<dbReference type="Proteomes" id="UP000182149">
    <property type="component" value="Unassembled WGS sequence"/>
</dbReference>
<dbReference type="InterPro" id="IPR010982">
    <property type="entry name" value="Lambda_DNA-bd_dom_sf"/>
</dbReference>
<keyword evidence="4" id="KW-0804">Transcription</keyword>
<evidence type="ECO:0000256" key="3">
    <source>
        <dbReference type="ARBA" id="ARBA00023125"/>
    </source>
</evidence>
<dbReference type="AlphaFoldDB" id="A0A1L8QW26"/>
<keyword evidence="2" id="KW-0805">Transcription regulation</keyword>
<dbReference type="Pfam" id="PF13377">
    <property type="entry name" value="Peripla_BP_3"/>
    <property type="match status" value="1"/>
</dbReference>
<comment type="caution">
    <text evidence="7">The sequence shown here is derived from an EMBL/GenBank/DDBJ whole genome shotgun (WGS) entry which is preliminary data.</text>
</comment>
<dbReference type="PROSITE" id="PS50943">
    <property type="entry name" value="HTH_CROC1"/>
    <property type="match status" value="1"/>
</dbReference>
<dbReference type="PANTHER" id="PTHR30146">
    <property type="entry name" value="LACI-RELATED TRANSCRIPTIONAL REPRESSOR"/>
    <property type="match status" value="1"/>
</dbReference>
<name>A0A1L8QW26_9ENTE</name>
<keyword evidence="1" id="KW-0678">Repressor</keyword>
<proteinExistence type="predicted"/>
<evidence type="ECO:0000259" key="5">
    <source>
        <dbReference type="PROSITE" id="PS50932"/>
    </source>
</evidence>
<dbReference type="SUPFAM" id="SSF53822">
    <property type="entry name" value="Periplasmic binding protein-like I"/>
    <property type="match status" value="1"/>
</dbReference>
<dbReference type="Gene3D" id="3.40.50.2300">
    <property type="match status" value="2"/>
</dbReference>
<dbReference type="EMBL" id="JXKD01000002">
    <property type="protein sequence ID" value="OJG11712.1"/>
    <property type="molecule type" value="Genomic_DNA"/>
</dbReference>
<dbReference type="CDD" id="cd06267">
    <property type="entry name" value="PBP1_LacI_sugar_binding-like"/>
    <property type="match status" value="1"/>
</dbReference>
<gene>
    <name evidence="7" type="ORF">RU93_GL000945</name>
</gene>
<dbReference type="InterPro" id="IPR028082">
    <property type="entry name" value="Peripla_BP_I"/>
</dbReference>
<organism evidence="7 8">
    <name type="scientific">Enterococcus aquimarinus</name>
    <dbReference type="NCBI Taxonomy" id="328396"/>
    <lineage>
        <taxon>Bacteria</taxon>
        <taxon>Bacillati</taxon>
        <taxon>Bacillota</taxon>
        <taxon>Bacilli</taxon>
        <taxon>Lactobacillales</taxon>
        <taxon>Enterococcaceae</taxon>
        <taxon>Enterococcus</taxon>
    </lineage>
</organism>
<dbReference type="Pfam" id="PF00356">
    <property type="entry name" value="LacI"/>
    <property type="match status" value="1"/>
</dbReference>
<accession>A0A1L8QW26</accession>
<protein>
    <submittedName>
        <fullName evidence="7">Sugar-binding domain protein</fullName>
    </submittedName>
</protein>
<sequence>MGGEDKMNSTEIAKLAGVSRSTVSRVINNYSNVPAETREKVLKVIKEYDYVPHASARMLAGSQNKVIGLFIIDFNSEEDSLKNRITKSPYYLEFTSSVIERSSELDYLVLVQIIHSIEGYEKIEECFYNKTISGGIFIGQNDNDETIKRIIHKGYKVVLVDQSIRPDVQAYNQCIIVNADNYNGAYEATNYLVEQNHRQIAHITGGSVKFSAKARMEGYKKALENAGIAVNSELIIQSEFVEKAGYEAAKRLLGGEQPFSAIFASNDKIAFGAIKAINEEGLKVPEDISVVGFDDIESAKYFHPPLTSVKMELVNMADLATKLIIEAIEEDLTPSINVVPVTLIERKSCAPLTSFLSHSES</sequence>
<dbReference type="PROSITE" id="PS50932">
    <property type="entry name" value="HTH_LACI_2"/>
    <property type="match status" value="1"/>
</dbReference>
<dbReference type="InterPro" id="IPR001387">
    <property type="entry name" value="Cro/C1-type_HTH"/>
</dbReference>